<dbReference type="PhylomeDB" id="T1IKT8"/>
<dbReference type="Proteomes" id="UP000014500">
    <property type="component" value="Unassembled WGS sequence"/>
</dbReference>
<dbReference type="GO" id="GO:0000712">
    <property type="term" value="P:resolution of meiotic recombination intermediates"/>
    <property type="evidence" value="ECO:0007669"/>
    <property type="project" value="InterPro"/>
</dbReference>
<evidence type="ECO:0000313" key="3">
    <source>
        <dbReference type="Proteomes" id="UP000014500"/>
    </source>
</evidence>
<dbReference type="PANTHER" id="PTHR35668:SF1">
    <property type="entry name" value="PROTEIN SHORTAGE IN CHIASMATA 1 ORTHOLOG"/>
    <property type="match status" value="1"/>
</dbReference>
<dbReference type="GO" id="GO:0000794">
    <property type="term" value="C:condensed nuclear chromosome"/>
    <property type="evidence" value="ECO:0007669"/>
    <property type="project" value="InterPro"/>
</dbReference>
<dbReference type="eggNOG" id="ENOG502QVCW">
    <property type="taxonomic scope" value="Eukaryota"/>
</dbReference>
<organism evidence="2 3">
    <name type="scientific">Strigamia maritima</name>
    <name type="common">European centipede</name>
    <name type="synonym">Geophilus maritimus</name>
    <dbReference type="NCBI Taxonomy" id="126957"/>
    <lineage>
        <taxon>Eukaryota</taxon>
        <taxon>Metazoa</taxon>
        <taxon>Ecdysozoa</taxon>
        <taxon>Arthropoda</taxon>
        <taxon>Myriapoda</taxon>
        <taxon>Chilopoda</taxon>
        <taxon>Pleurostigmophora</taxon>
        <taxon>Geophilomorpha</taxon>
        <taxon>Linotaeniidae</taxon>
        <taxon>Strigamia</taxon>
    </lineage>
</organism>
<dbReference type="STRING" id="126957.T1IKT8"/>
<dbReference type="AlphaFoldDB" id="T1IKT8"/>
<sequence length="915" mass="106129">MPQYLAIDYLTEASEKQFSLFFQLHLPSPQLRRTNTEQIIADIHKPWLKLPSKILYHIPVHSEADDNLIKRNFFTDILKDLNDEFGCEETDILNDLKPKSTAKKDEINVCDDNLYAFYDLRCLREEILLGDRRLFDEINFQNPILSINKPQITDILLRLEEQNVSELFQEDFDEFTTKVKVIRENVDSRRILLDYPILDLPKLNISEVIAIGNKCQPEQDLIPDDVNAEITELEIVKREEISSRCSTASTWGKEIEEISSSASSWEKETEEMSSNCSTASLWGKNMDETVTTFNSDSSTQTISSNYTQSNWEEQETSDSPKFVKFDHLQTFLLLRTAEKMQEKCENDKIISLQDLKNEKNEKNEIIKVYLSNEYESLIRLIQIHSVPILQYLSRTNHKIVNFFTLTSDETYLMLKYTGNNFPDENYCSILALDGLIKARDCLIHRSLECAISCLRRFQDYHSLPAFYLDSLRRKLSEIQMQFMENNILHPKMSTLLTIVNQCMQQTPRKKILVTVEDWPVHFDVVFDLIKRLPNVNFDGIRTKISRMELLAKIENCDVLLVVESLFDLNFRWNMNFSIFTVIAYEHRAENEKLSVISDYFGLSTYFQVQDKIPQEIAEKQFEFTLIYSKNVLRMDDLIVDLENRLNIQLSERNYNTISTPPLAFADFTIDERNAILINSFAAINDNKSFNRLINNVIYLSLKFDKCWLLFHALNEENNKINVGNTTKLFTALKTFDKKKDFTFQVLYTGDTTQLANTIYAICQTAKNQSPVWESEQWTNRRWLTPHLTQHEKFLLCFPSINSATAQIMLSSAPLKKLVTISLADLVCLNPQVPERFLRNFHQLVNFHISFCGNVKIEAKCAPIQDIKPSLAVKRKCSTYFNVFHAASDVNPLIKFPRGTIVSTPATIDLIGNVPL</sequence>
<dbReference type="GO" id="GO:0003697">
    <property type="term" value="F:single-stranded DNA binding"/>
    <property type="evidence" value="ECO:0007669"/>
    <property type="project" value="TreeGrafter"/>
</dbReference>
<reference evidence="2" key="2">
    <citation type="submission" date="2015-02" db="UniProtKB">
        <authorList>
            <consortium name="EnsemblMetazoa"/>
        </authorList>
    </citation>
    <scope>IDENTIFICATION</scope>
</reference>
<keyword evidence="3" id="KW-1185">Reference proteome</keyword>
<protein>
    <submittedName>
        <fullName evidence="2">Uncharacterized protein</fullName>
    </submittedName>
</protein>
<feature type="region of interest" description="Disordered" evidence="1">
    <location>
        <begin position="293"/>
        <end position="317"/>
    </location>
</feature>
<evidence type="ECO:0000313" key="2">
    <source>
        <dbReference type="EnsemblMetazoa" id="SMAR001545-PA"/>
    </source>
</evidence>
<name>T1IKT8_STRMM</name>
<dbReference type="GO" id="GO:0016887">
    <property type="term" value="F:ATP hydrolysis activity"/>
    <property type="evidence" value="ECO:0007669"/>
    <property type="project" value="InterPro"/>
</dbReference>
<dbReference type="EnsemblMetazoa" id="SMAR001545-RA">
    <property type="protein sequence ID" value="SMAR001545-PA"/>
    <property type="gene ID" value="SMAR001545"/>
</dbReference>
<dbReference type="Pfam" id="PF17825">
    <property type="entry name" value="DUF5587"/>
    <property type="match status" value="1"/>
</dbReference>
<dbReference type="PANTHER" id="PTHR35668">
    <property type="entry name" value="PROTEIN SHORTAGE IN CHIASMATA 1 ORTHOLOG"/>
    <property type="match status" value="1"/>
</dbReference>
<accession>T1IKT8</accession>
<feature type="compositionally biased region" description="Polar residues" evidence="1">
    <location>
        <begin position="293"/>
        <end position="311"/>
    </location>
</feature>
<dbReference type="EMBL" id="JH430635">
    <property type="status" value="NOT_ANNOTATED_CDS"/>
    <property type="molecule type" value="Genomic_DNA"/>
</dbReference>
<proteinExistence type="predicted"/>
<evidence type="ECO:0000256" key="1">
    <source>
        <dbReference type="SAM" id="MobiDB-lite"/>
    </source>
</evidence>
<dbReference type="HOGENOM" id="CLU_318152_0_0_1"/>
<dbReference type="InterPro" id="IPR039991">
    <property type="entry name" value="SHOC1"/>
</dbReference>
<reference evidence="3" key="1">
    <citation type="submission" date="2011-05" db="EMBL/GenBank/DDBJ databases">
        <authorList>
            <person name="Richards S.R."/>
            <person name="Qu J."/>
            <person name="Jiang H."/>
            <person name="Jhangiani S.N."/>
            <person name="Agravi P."/>
            <person name="Goodspeed R."/>
            <person name="Gross S."/>
            <person name="Mandapat C."/>
            <person name="Jackson L."/>
            <person name="Mathew T."/>
            <person name="Pu L."/>
            <person name="Thornton R."/>
            <person name="Saada N."/>
            <person name="Wilczek-Boney K.B."/>
            <person name="Lee S."/>
            <person name="Kovar C."/>
            <person name="Wu Y."/>
            <person name="Scherer S.E."/>
            <person name="Worley K.C."/>
            <person name="Muzny D.M."/>
            <person name="Gibbs R."/>
        </authorList>
    </citation>
    <scope>NUCLEOTIDE SEQUENCE</scope>
    <source>
        <strain evidence="3">Brora</strain>
    </source>
</reference>